<feature type="compositionally biased region" description="Acidic residues" evidence="1">
    <location>
        <begin position="48"/>
        <end position="65"/>
    </location>
</feature>
<evidence type="ECO:0000313" key="2">
    <source>
        <dbReference type="EMBL" id="KAE9398311.1"/>
    </source>
</evidence>
<feature type="compositionally biased region" description="Basic and acidic residues" evidence="1">
    <location>
        <begin position="36"/>
        <end position="46"/>
    </location>
</feature>
<keyword evidence="3" id="KW-1185">Reference proteome</keyword>
<accession>A0A6A4HL67</accession>
<evidence type="ECO:0000313" key="3">
    <source>
        <dbReference type="Proteomes" id="UP000799118"/>
    </source>
</evidence>
<reference evidence="2" key="1">
    <citation type="journal article" date="2019" name="Environ. Microbiol.">
        <title>Fungal ecological strategies reflected in gene transcription - a case study of two litter decomposers.</title>
        <authorList>
            <person name="Barbi F."/>
            <person name="Kohler A."/>
            <person name="Barry K."/>
            <person name="Baskaran P."/>
            <person name="Daum C."/>
            <person name="Fauchery L."/>
            <person name="Ihrmark K."/>
            <person name="Kuo A."/>
            <person name="LaButti K."/>
            <person name="Lipzen A."/>
            <person name="Morin E."/>
            <person name="Grigoriev I.V."/>
            <person name="Henrissat B."/>
            <person name="Lindahl B."/>
            <person name="Martin F."/>
        </authorList>
    </citation>
    <scope>NUCLEOTIDE SEQUENCE</scope>
    <source>
        <strain evidence="2">JB14</strain>
    </source>
</reference>
<organism evidence="2 3">
    <name type="scientific">Gymnopus androsaceus JB14</name>
    <dbReference type="NCBI Taxonomy" id="1447944"/>
    <lineage>
        <taxon>Eukaryota</taxon>
        <taxon>Fungi</taxon>
        <taxon>Dikarya</taxon>
        <taxon>Basidiomycota</taxon>
        <taxon>Agaricomycotina</taxon>
        <taxon>Agaricomycetes</taxon>
        <taxon>Agaricomycetidae</taxon>
        <taxon>Agaricales</taxon>
        <taxon>Marasmiineae</taxon>
        <taxon>Omphalotaceae</taxon>
        <taxon>Gymnopus</taxon>
    </lineage>
</organism>
<dbReference type="AlphaFoldDB" id="A0A6A4HL67"/>
<evidence type="ECO:0000256" key="1">
    <source>
        <dbReference type="SAM" id="MobiDB-lite"/>
    </source>
</evidence>
<sequence>MSKVVKAGRVVFCNKAMDMEWDDPIVEIIIWDSRKGKKVQEARNIQDLDNEKDESESESSDDSEEDRGLQRIKRLTGGCVTASSEAEKYQYLILIYHLCPLEEEELRTAKEKEDGEAVVMCRLGPISKAPAMAQIALARADQNVEPSPTWWLGLG</sequence>
<dbReference type="EMBL" id="ML769484">
    <property type="protein sequence ID" value="KAE9398311.1"/>
    <property type="molecule type" value="Genomic_DNA"/>
</dbReference>
<proteinExistence type="predicted"/>
<name>A0A6A4HL67_9AGAR</name>
<dbReference type="Proteomes" id="UP000799118">
    <property type="component" value="Unassembled WGS sequence"/>
</dbReference>
<protein>
    <submittedName>
        <fullName evidence="2">Uncharacterized protein</fullName>
    </submittedName>
</protein>
<feature type="region of interest" description="Disordered" evidence="1">
    <location>
        <begin position="36"/>
        <end position="69"/>
    </location>
</feature>
<gene>
    <name evidence="2" type="ORF">BT96DRAFT_940214</name>
</gene>